<dbReference type="GO" id="GO:0000287">
    <property type="term" value="F:magnesium ion binding"/>
    <property type="evidence" value="ECO:0007669"/>
    <property type="project" value="InterPro"/>
</dbReference>
<dbReference type="InterPro" id="IPR034741">
    <property type="entry name" value="Terpene_cyclase-like_1_C"/>
</dbReference>
<reference evidence="7 8" key="1">
    <citation type="submission" date="2017-09" db="EMBL/GenBank/DDBJ databases">
        <title>WGS assembly of Aquilegia coerulea Goldsmith.</title>
        <authorList>
            <person name="Hodges S."/>
            <person name="Kramer E."/>
            <person name="Nordborg M."/>
            <person name="Tomkins J."/>
            <person name="Borevitz J."/>
            <person name="Derieg N."/>
            <person name="Yan J."/>
            <person name="Mihaltcheva S."/>
            <person name="Hayes R.D."/>
            <person name="Rokhsar D."/>
        </authorList>
    </citation>
    <scope>NUCLEOTIDE SEQUENCE [LARGE SCALE GENOMIC DNA]</scope>
    <source>
        <strain evidence="8">cv. Goldsmith</strain>
    </source>
</reference>
<dbReference type="FunCoup" id="A0A2G5ERS0">
    <property type="interactions" value="36"/>
</dbReference>
<accession>A0A2G5ERS0</accession>
<evidence type="ECO:0000313" key="7">
    <source>
        <dbReference type="EMBL" id="PIA58422.1"/>
    </source>
</evidence>
<evidence type="ECO:0000313" key="8">
    <source>
        <dbReference type="Proteomes" id="UP000230069"/>
    </source>
</evidence>
<dbReference type="Pfam" id="PF01397">
    <property type="entry name" value="Terpene_synth"/>
    <property type="match status" value="1"/>
</dbReference>
<keyword evidence="3" id="KW-0460">Magnesium</keyword>
<keyword evidence="8" id="KW-1185">Reference proteome</keyword>
<organism evidence="7 8">
    <name type="scientific">Aquilegia coerulea</name>
    <name type="common">Rocky mountain columbine</name>
    <dbReference type="NCBI Taxonomy" id="218851"/>
    <lineage>
        <taxon>Eukaryota</taxon>
        <taxon>Viridiplantae</taxon>
        <taxon>Streptophyta</taxon>
        <taxon>Embryophyta</taxon>
        <taxon>Tracheophyta</taxon>
        <taxon>Spermatophyta</taxon>
        <taxon>Magnoliopsida</taxon>
        <taxon>Ranunculales</taxon>
        <taxon>Ranunculaceae</taxon>
        <taxon>Thalictroideae</taxon>
        <taxon>Aquilegia</taxon>
    </lineage>
</organism>
<dbReference type="GO" id="GO:0016102">
    <property type="term" value="P:diterpenoid biosynthetic process"/>
    <property type="evidence" value="ECO:0007669"/>
    <property type="project" value="InterPro"/>
</dbReference>
<dbReference type="SUPFAM" id="SSF48239">
    <property type="entry name" value="Terpenoid cyclases/Protein prenyltransferases"/>
    <property type="match status" value="1"/>
</dbReference>
<evidence type="ECO:0000259" key="5">
    <source>
        <dbReference type="Pfam" id="PF01397"/>
    </source>
</evidence>
<dbReference type="Gene3D" id="1.50.10.130">
    <property type="entry name" value="Terpene synthase, N-terminal domain"/>
    <property type="match status" value="1"/>
</dbReference>
<dbReference type="Gene3D" id="1.10.600.10">
    <property type="entry name" value="Farnesyl Diphosphate Synthase"/>
    <property type="match status" value="1"/>
</dbReference>
<evidence type="ECO:0000259" key="6">
    <source>
        <dbReference type="Pfam" id="PF03936"/>
    </source>
</evidence>
<dbReference type="AlphaFoldDB" id="A0A2G5ERS0"/>
<evidence type="ECO:0000256" key="3">
    <source>
        <dbReference type="ARBA" id="ARBA00022842"/>
    </source>
</evidence>
<dbReference type="InterPro" id="IPR008930">
    <property type="entry name" value="Terpenoid_cyclase/PrenylTrfase"/>
</dbReference>
<dbReference type="InterPro" id="IPR036965">
    <property type="entry name" value="Terpene_synth_N_sf"/>
</dbReference>
<dbReference type="SUPFAM" id="SSF48576">
    <property type="entry name" value="Terpenoid synthases"/>
    <property type="match status" value="1"/>
</dbReference>
<dbReference type="InterPro" id="IPR001906">
    <property type="entry name" value="Terpene_synth_N"/>
</dbReference>
<name>A0A2G5ERS0_AQUCA</name>
<evidence type="ECO:0000256" key="1">
    <source>
        <dbReference type="ARBA" id="ARBA00001946"/>
    </source>
</evidence>
<dbReference type="SFLD" id="SFLDS00005">
    <property type="entry name" value="Isoprenoid_Synthase_Type_I"/>
    <property type="match status" value="1"/>
</dbReference>
<comment type="cofactor">
    <cofactor evidence="1">
        <name>Mg(2+)</name>
        <dbReference type="ChEBI" id="CHEBI:18420"/>
    </cofactor>
</comment>
<dbReference type="OrthoDB" id="1921927at2759"/>
<feature type="domain" description="Terpene synthase metal-binding" evidence="6">
    <location>
        <begin position="216"/>
        <end position="456"/>
    </location>
</feature>
<dbReference type="InterPro" id="IPR050148">
    <property type="entry name" value="Terpene_synthase-like"/>
</dbReference>
<feature type="domain" description="Terpene synthase N-terminal" evidence="5">
    <location>
        <begin position="11"/>
        <end position="141"/>
    </location>
</feature>
<keyword evidence="2" id="KW-0479">Metal-binding</keyword>
<sequence length="511" mass="58912">MKVLHQKKLKKIGRVLCNTITRSPVECLIMIDILQHLSIDHHFQDEIKFVLSTVYESLEDVGDYNLSEVALGFRLLRQEGYHVTTDVFNKFVDEDGKFAENLRDDITGMISLYQASEFAIEGDDILDHANAFVCKNIRDAIPQLVQDQANVVNNTMKQPYHKTLTRFKVKSYISSCENEQATTYYDVLLQEVAKMDFNIVQTLHKRELCEVSSWWRDLGLAKNMEFARDQPVKWYMWSMATLADPVFSEERIDLTKPIALVYIMDDIFDVYGTLDELVLFTEAIKKWELEAIEQVPYCMKIFFKALHDITDEISSKILKKHGWNPINSLVKAWRGLCDAFLVEAKWFASGQLPSSEEYLKNGLISSGVHVICVHIFFLLGQGINKKNVDLLDNFPGLISCPAMILRLWDDLGSAKDENQQGYDGSYIDCYMKEHKSSTIESAQEHVVNMISNTWKTLNKEYLLQNSFPLSFKKAILNAARMVCMMYSYDANQRLPILEKQIKSMLYESIPL</sequence>
<protein>
    <submittedName>
        <fullName evidence="7">Uncharacterized protein</fullName>
    </submittedName>
</protein>
<proteinExistence type="predicted"/>
<dbReference type="Pfam" id="PF03936">
    <property type="entry name" value="Terpene_synth_C"/>
    <property type="match status" value="1"/>
</dbReference>
<evidence type="ECO:0000256" key="4">
    <source>
        <dbReference type="ARBA" id="ARBA00023239"/>
    </source>
</evidence>
<dbReference type="InParanoid" id="A0A2G5ERS0"/>
<dbReference type="GO" id="GO:0010333">
    <property type="term" value="F:terpene synthase activity"/>
    <property type="evidence" value="ECO:0007669"/>
    <property type="project" value="InterPro"/>
</dbReference>
<dbReference type="CDD" id="cd00684">
    <property type="entry name" value="Terpene_cyclase_plant_C1"/>
    <property type="match status" value="1"/>
</dbReference>
<dbReference type="PANTHER" id="PTHR31225:SF0">
    <property type="entry name" value="S-(+)-LINALOOL SYNTHASE, CHLOROPLASTIC"/>
    <property type="match status" value="1"/>
</dbReference>
<dbReference type="EMBL" id="KZ305022">
    <property type="protein sequence ID" value="PIA58422.1"/>
    <property type="molecule type" value="Genomic_DNA"/>
</dbReference>
<dbReference type="SFLD" id="SFLDG01019">
    <property type="entry name" value="Terpene_Cyclase_Like_1_C_Termi"/>
    <property type="match status" value="1"/>
</dbReference>
<dbReference type="InterPro" id="IPR005630">
    <property type="entry name" value="Terpene_synthase_metal-bd"/>
</dbReference>
<dbReference type="Proteomes" id="UP000230069">
    <property type="component" value="Unassembled WGS sequence"/>
</dbReference>
<dbReference type="STRING" id="218851.A0A2G5ERS0"/>
<keyword evidence="4" id="KW-0456">Lyase</keyword>
<dbReference type="FunFam" id="1.10.600.10:FF:000007">
    <property type="entry name" value="Isoprene synthase, chloroplastic"/>
    <property type="match status" value="1"/>
</dbReference>
<dbReference type="PANTHER" id="PTHR31225">
    <property type="entry name" value="OS04G0344100 PROTEIN-RELATED"/>
    <property type="match status" value="1"/>
</dbReference>
<gene>
    <name evidence="7" type="ORF">AQUCO_00500387v1</name>
</gene>
<evidence type="ECO:0000256" key="2">
    <source>
        <dbReference type="ARBA" id="ARBA00022723"/>
    </source>
</evidence>
<dbReference type="InterPro" id="IPR044814">
    <property type="entry name" value="Terpene_cyclase_plant_C1"/>
</dbReference>
<dbReference type="InterPro" id="IPR008949">
    <property type="entry name" value="Isoprenoid_synthase_dom_sf"/>
</dbReference>